<evidence type="ECO:0000313" key="2">
    <source>
        <dbReference type="EMBL" id="THX10319.1"/>
    </source>
</evidence>
<feature type="compositionally biased region" description="Polar residues" evidence="1">
    <location>
        <begin position="433"/>
        <end position="450"/>
    </location>
</feature>
<feature type="non-terminal residue" evidence="2">
    <location>
        <position position="1"/>
    </location>
</feature>
<feature type="compositionally biased region" description="Polar residues" evidence="1">
    <location>
        <begin position="542"/>
        <end position="566"/>
    </location>
</feature>
<organism evidence="2">
    <name type="scientific">Aureobasidium pullulans</name>
    <name type="common">Black yeast</name>
    <name type="synonym">Pullularia pullulans</name>
    <dbReference type="NCBI Taxonomy" id="5580"/>
    <lineage>
        <taxon>Eukaryota</taxon>
        <taxon>Fungi</taxon>
        <taxon>Dikarya</taxon>
        <taxon>Ascomycota</taxon>
        <taxon>Pezizomycotina</taxon>
        <taxon>Dothideomycetes</taxon>
        <taxon>Dothideomycetidae</taxon>
        <taxon>Dothideales</taxon>
        <taxon>Saccotheciaceae</taxon>
        <taxon>Aureobasidium</taxon>
    </lineage>
</organism>
<feature type="region of interest" description="Disordered" evidence="1">
    <location>
        <begin position="516"/>
        <end position="649"/>
    </location>
</feature>
<evidence type="ECO:0008006" key="3">
    <source>
        <dbReference type="Google" id="ProtNLM"/>
    </source>
</evidence>
<feature type="compositionally biased region" description="Basic and acidic residues" evidence="1">
    <location>
        <begin position="518"/>
        <end position="527"/>
    </location>
</feature>
<accession>A0A4S9CSL3</accession>
<feature type="compositionally biased region" description="Acidic residues" evidence="1">
    <location>
        <begin position="39"/>
        <end position="57"/>
    </location>
</feature>
<dbReference type="AlphaFoldDB" id="A0A4S9CSL3"/>
<dbReference type="EMBL" id="QZAS01000017">
    <property type="protein sequence ID" value="THX10319.1"/>
    <property type="molecule type" value="Genomic_DNA"/>
</dbReference>
<feature type="compositionally biased region" description="Acidic residues" evidence="1">
    <location>
        <begin position="573"/>
        <end position="585"/>
    </location>
</feature>
<proteinExistence type="predicted"/>
<comment type="caution">
    <text evidence="2">The sequence shown here is derived from an EMBL/GenBank/DDBJ whole genome shotgun (WGS) entry which is preliminary data.</text>
</comment>
<name>A0A4S9CSL3_AURPU</name>
<reference evidence="2" key="1">
    <citation type="submission" date="2018-10" db="EMBL/GenBank/DDBJ databases">
        <title>Fifty Aureobasidium pullulans genomes reveal a recombining polyextremotolerant generalist.</title>
        <authorList>
            <person name="Gostincar C."/>
            <person name="Turk M."/>
            <person name="Zajc J."/>
            <person name="Gunde-Cimerman N."/>
        </authorList>
    </citation>
    <scope>NUCLEOTIDE SEQUENCE [LARGE SCALE GENOMIC DNA]</scope>
    <source>
        <strain evidence="2">EXF-10085</strain>
    </source>
</reference>
<feature type="region of interest" description="Disordered" evidence="1">
    <location>
        <begin position="433"/>
        <end position="484"/>
    </location>
</feature>
<protein>
    <recommendedName>
        <fullName evidence="3">Myb-like domain-containing protein</fullName>
    </recommendedName>
</protein>
<sequence length="777" mass="87300">KSLFSELLRWREREVKVANLTRKRHVVLPLPVNLSNPLPEDDSEVEDNVDGDDDVDVDQQSTGGLSQSTGPRYDTFSQTELQLLDPENMESNLEDLNSQARKLLAQFRNPSGRAEDLKSLIRQFQNSDSRERQKVKNCWADLQILQSIFTSSGEYLKPETILRSLLRKKHTQPLPKASKPWRPDDVIYKANLAILVHTVMTGSADQDTIDALMGAEQIFSSPFALKFVTPGGRTMPGHSNLIPDTFEFALELRTQVLVGNLRANMTQSAAAFMIRNAMLDFDDNDDDYGDDASEHQMLNHALSHNRYAKGWDLLDPHTLGTEEYAGMIIRRAGEITTALFSDIKDPFVDSSASLESGLAKLREKFPWEQFQKHLLRWANLRLSEIDNSIKQLGGIDEIVTALEQEIRNRLDNPHAYDNEDVSDEQALPSVERNAQLTSSRATPASVASTKQRAKLSTLLRGRPKPSTSAPVSSAAYPERTRTTTQVGANAEVIENVESTAAPRLDPAGKLARANALDEQARQKRRFIDPQPDGVRIVDDITDSQPATQTRFRLPGTQRQPSSNQNLLDPALQNEEETERLSDDENFFQTQDDAPVARPRPRPSTAAVVNSAQEEPTQSARRRRSSEAETPNKRRNPGPTIEPFRSTGDDEADAVQIASLNTRLAVRRAQPRAQRARKPWEDAEVGALLRYIRDYGISYAVLKKIDEEGNNVLGDRTPEDLRLKAREMKVKFLITEQPLPANLHLVPLGKKEIERVNRFVLYEQEPQRARSDLPAISP</sequence>
<feature type="region of interest" description="Disordered" evidence="1">
    <location>
        <begin position="32"/>
        <end position="72"/>
    </location>
</feature>
<gene>
    <name evidence="2" type="ORF">D6D13_05467</name>
</gene>
<feature type="compositionally biased region" description="Polar residues" evidence="1">
    <location>
        <begin position="59"/>
        <end position="72"/>
    </location>
</feature>
<evidence type="ECO:0000256" key="1">
    <source>
        <dbReference type="SAM" id="MobiDB-lite"/>
    </source>
</evidence>